<dbReference type="GO" id="GO:0005886">
    <property type="term" value="C:plasma membrane"/>
    <property type="evidence" value="ECO:0007669"/>
    <property type="project" value="UniProtKB-SubCell"/>
</dbReference>
<feature type="transmembrane region" description="Helical" evidence="7">
    <location>
        <begin position="97"/>
        <end position="116"/>
    </location>
</feature>
<feature type="transmembrane region" description="Helical" evidence="7">
    <location>
        <begin position="37"/>
        <end position="57"/>
    </location>
</feature>
<gene>
    <name evidence="8" type="ORF">JW886_02800</name>
</gene>
<dbReference type="PANTHER" id="PTHR30106">
    <property type="entry name" value="INNER MEMBRANE PROTEIN YEIH-RELATED"/>
    <property type="match status" value="1"/>
</dbReference>
<comment type="subcellular location">
    <subcellularLocation>
        <location evidence="1">Cell membrane</location>
        <topology evidence="1">Multi-pass membrane protein</topology>
    </subcellularLocation>
</comment>
<evidence type="ECO:0000313" key="8">
    <source>
        <dbReference type="EMBL" id="QSE77207.1"/>
    </source>
</evidence>
<name>A0AA45KH04_9LACT</name>
<evidence type="ECO:0000256" key="5">
    <source>
        <dbReference type="ARBA" id="ARBA00022989"/>
    </source>
</evidence>
<feature type="transmembrane region" description="Helical" evidence="7">
    <location>
        <begin position="162"/>
        <end position="181"/>
    </location>
</feature>
<accession>A0AA45KH04</accession>
<evidence type="ECO:0000313" key="9">
    <source>
        <dbReference type="Proteomes" id="UP000663608"/>
    </source>
</evidence>
<comment type="similarity">
    <text evidence="2">Belongs to the UPF0324 family.</text>
</comment>
<evidence type="ECO:0000256" key="7">
    <source>
        <dbReference type="SAM" id="Phobius"/>
    </source>
</evidence>
<keyword evidence="6 7" id="KW-0472">Membrane</keyword>
<dbReference type="KEGG" id="lti:JW886_02800"/>
<protein>
    <submittedName>
        <fullName evidence="8">YeiH family putative sulfate export transporter</fullName>
    </submittedName>
</protein>
<dbReference type="InterPro" id="IPR018383">
    <property type="entry name" value="UPF0324_pro"/>
</dbReference>
<dbReference type="Pfam" id="PF03601">
    <property type="entry name" value="Cons_hypoth698"/>
    <property type="match status" value="1"/>
</dbReference>
<evidence type="ECO:0000256" key="2">
    <source>
        <dbReference type="ARBA" id="ARBA00007977"/>
    </source>
</evidence>
<evidence type="ECO:0000256" key="1">
    <source>
        <dbReference type="ARBA" id="ARBA00004651"/>
    </source>
</evidence>
<keyword evidence="9" id="KW-1185">Reference proteome</keyword>
<evidence type="ECO:0000256" key="6">
    <source>
        <dbReference type="ARBA" id="ARBA00023136"/>
    </source>
</evidence>
<dbReference type="Proteomes" id="UP000663608">
    <property type="component" value="Chromosome"/>
</dbReference>
<feature type="transmembrane region" description="Helical" evidence="7">
    <location>
        <begin position="285"/>
        <end position="306"/>
    </location>
</feature>
<dbReference type="AlphaFoldDB" id="A0AA45KH04"/>
<feature type="transmembrane region" description="Helical" evidence="7">
    <location>
        <begin position="318"/>
        <end position="341"/>
    </location>
</feature>
<evidence type="ECO:0000256" key="3">
    <source>
        <dbReference type="ARBA" id="ARBA00022475"/>
    </source>
</evidence>
<feature type="transmembrane region" description="Helical" evidence="7">
    <location>
        <begin position="218"/>
        <end position="237"/>
    </location>
</feature>
<feature type="transmembrane region" description="Helical" evidence="7">
    <location>
        <begin position="12"/>
        <end position="31"/>
    </location>
</feature>
<organism evidence="8 9">
    <name type="scientific">Lactococcus taiwanensis</name>
    <dbReference type="NCBI Taxonomy" id="1151742"/>
    <lineage>
        <taxon>Bacteria</taxon>
        <taxon>Bacillati</taxon>
        <taxon>Bacillota</taxon>
        <taxon>Bacilli</taxon>
        <taxon>Lactobacillales</taxon>
        <taxon>Streptococcaceae</taxon>
        <taxon>Lactococcus</taxon>
    </lineage>
</organism>
<sequence>MDLLKRKTQDLSKIGPGFSMALIIAIVSYLLNRFVLQGLGAATIAILLGIILGNVYFKQPILFLGTAWSEKKLLEFSVMFLGATVTFQTIGKLGWSGVGFIILQMIATIIFVLFIGKKIGFSHNITVLMASGNAVCGSSAIAAVEPVIGADTGEKRTSIAMVNLMGTILMLTLPLIGTWLFGSNDLLRGALIGGTEQSVGQVVASATMVNSETTTLATLFKIMRIILLVFVVLYFGTRHQKERKIETSPSDIKLKRQSFLPWYVMGFLLLCTLDTFVHFAPELSATAKFISGWCETIALAAIGLRLNLVEFVKAGKKLLIYGISTLLFQVILAFILISLLLK</sequence>
<keyword evidence="4 7" id="KW-0812">Transmembrane</keyword>
<proteinExistence type="inferred from homology"/>
<evidence type="ECO:0000256" key="4">
    <source>
        <dbReference type="ARBA" id="ARBA00022692"/>
    </source>
</evidence>
<dbReference type="EMBL" id="CP070872">
    <property type="protein sequence ID" value="QSE77207.1"/>
    <property type="molecule type" value="Genomic_DNA"/>
</dbReference>
<feature type="transmembrane region" description="Helical" evidence="7">
    <location>
        <begin position="258"/>
        <end position="279"/>
    </location>
</feature>
<keyword evidence="5 7" id="KW-1133">Transmembrane helix</keyword>
<reference evidence="8 9" key="1">
    <citation type="submission" date="2021-02" db="EMBL/GenBank/DDBJ databases">
        <title>Complete genome sequence of Lactococcus lactis strain K_LL004.</title>
        <authorList>
            <person name="Kim H.B."/>
        </authorList>
    </citation>
    <scope>NUCLEOTIDE SEQUENCE [LARGE SCALE GENOMIC DNA]</scope>
    <source>
        <strain evidence="8 9">K_LL004</strain>
    </source>
</reference>
<keyword evidence="3" id="KW-1003">Cell membrane</keyword>
<dbReference type="PANTHER" id="PTHR30106:SF2">
    <property type="entry name" value="UPF0324 INNER MEMBRANE PROTEIN YEIH"/>
    <property type="match status" value="1"/>
</dbReference>